<evidence type="ECO:0008006" key="3">
    <source>
        <dbReference type="Google" id="ProtNLM"/>
    </source>
</evidence>
<dbReference type="EMBL" id="JARJCW010000026">
    <property type="protein sequence ID" value="KAJ7211372.1"/>
    <property type="molecule type" value="Genomic_DNA"/>
</dbReference>
<evidence type="ECO:0000313" key="2">
    <source>
        <dbReference type="Proteomes" id="UP001219525"/>
    </source>
</evidence>
<evidence type="ECO:0000313" key="1">
    <source>
        <dbReference type="EMBL" id="KAJ7211372.1"/>
    </source>
</evidence>
<protein>
    <recommendedName>
        <fullName evidence="3">BTB domain-containing protein</fullName>
    </recommendedName>
</protein>
<dbReference type="Proteomes" id="UP001219525">
    <property type="component" value="Unassembled WGS sequence"/>
</dbReference>
<name>A0AAD6VFG7_9AGAR</name>
<dbReference type="AlphaFoldDB" id="A0AAD6VFG7"/>
<proteinExistence type="predicted"/>
<accession>A0AAD6VFG7</accession>
<sequence length="309" mass="34953">MGTGRHPQLYFEDGTMTIKASDGTLYNVYRAPLIRQSEFCSAMLTLPNPKQPPLSLTQNAREWFERSRQLGLEGTSDATALPLPEQFTPSEIEKFLDFMFLQPWSPNAPSIDTACAILKLSHFLVVDNGISYARHHLDNHEDLKAVMRLKLGFDYHFVDWITRGFDELVATPIIDLSAEEETLIGWIAYRALARAQAEVLDARLNLAVARIPDVNHCNWCSNHSNCQSEWARMWTSVKGVLGALIKEELPGSEILEKLSTYNHGAMNVECHRRTCDGLKDTEEKVSILREEEAIIDKHATELMRQLGIA</sequence>
<keyword evidence="2" id="KW-1185">Reference proteome</keyword>
<comment type="caution">
    <text evidence="1">The sequence shown here is derived from an EMBL/GenBank/DDBJ whole genome shotgun (WGS) entry which is preliminary data.</text>
</comment>
<organism evidence="1 2">
    <name type="scientific">Mycena pura</name>
    <dbReference type="NCBI Taxonomy" id="153505"/>
    <lineage>
        <taxon>Eukaryota</taxon>
        <taxon>Fungi</taxon>
        <taxon>Dikarya</taxon>
        <taxon>Basidiomycota</taxon>
        <taxon>Agaricomycotina</taxon>
        <taxon>Agaricomycetes</taxon>
        <taxon>Agaricomycetidae</taxon>
        <taxon>Agaricales</taxon>
        <taxon>Marasmiineae</taxon>
        <taxon>Mycenaceae</taxon>
        <taxon>Mycena</taxon>
    </lineage>
</organism>
<reference evidence="1" key="1">
    <citation type="submission" date="2023-03" db="EMBL/GenBank/DDBJ databases">
        <title>Massive genome expansion in bonnet fungi (Mycena s.s.) driven by repeated elements and novel gene families across ecological guilds.</title>
        <authorList>
            <consortium name="Lawrence Berkeley National Laboratory"/>
            <person name="Harder C.B."/>
            <person name="Miyauchi S."/>
            <person name="Viragh M."/>
            <person name="Kuo A."/>
            <person name="Thoen E."/>
            <person name="Andreopoulos B."/>
            <person name="Lu D."/>
            <person name="Skrede I."/>
            <person name="Drula E."/>
            <person name="Henrissat B."/>
            <person name="Morin E."/>
            <person name="Kohler A."/>
            <person name="Barry K."/>
            <person name="LaButti K."/>
            <person name="Morin E."/>
            <person name="Salamov A."/>
            <person name="Lipzen A."/>
            <person name="Mereny Z."/>
            <person name="Hegedus B."/>
            <person name="Baldrian P."/>
            <person name="Stursova M."/>
            <person name="Weitz H."/>
            <person name="Taylor A."/>
            <person name="Grigoriev I.V."/>
            <person name="Nagy L.G."/>
            <person name="Martin F."/>
            <person name="Kauserud H."/>
        </authorList>
    </citation>
    <scope>NUCLEOTIDE SEQUENCE</scope>
    <source>
        <strain evidence="1">9144</strain>
    </source>
</reference>
<gene>
    <name evidence="1" type="ORF">GGX14DRAFT_565245</name>
</gene>